<protein>
    <submittedName>
        <fullName evidence="6">Putative kelch repeat protein</fullName>
    </submittedName>
</protein>
<dbReference type="EMBL" id="KB915994">
    <property type="protein sequence ID" value="EOD50371.1"/>
    <property type="molecule type" value="Genomic_DNA"/>
</dbReference>
<keyword evidence="1" id="KW-0677">Repeat</keyword>
<evidence type="ECO:0000256" key="3">
    <source>
        <dbReference type="SAM" id="MobiDB-lite"/>
    </source>
</evidence>
<dbReference type="HOGENOM" id="CLU_012508_3_1_1"/>
<dbReference type="InterPro" id="IPR015915">
    <property type="entry name" value="Kelch-typ_b-propeller"/>
</dbReference>
<accession>R1GQ25</accession>
<dbReference type="PANTHER" id="PTHR47435">
    <property type="entry name" value="KELCH REPEAT PROTEIN (AFU_ORTHOLOGUE AFUA_5G12780)"/>
    <property type="match status" value="1"/>
</dbReference>
<keyword evidence="4" id="KW-0472">Membrane</keyword>
<keyword evidence="2" id="KW-0408">Iron</keyword>
<keyword evidence="4" id="KW-0812">Transmembrane</keyword>
<dbReference type="AlphaFoldDB" id="R1GQ25"/>
<feature type="transmembrane region" description="Helical" evidence="4">
    <location>
        <begin position="464"/>
        <end position="486"/>
    </location>
</feature>
<evidence type="ECO:0000256" key="1">
    <source>
        <dbReference type="ARBA" id="ARBA00022737"/>
    </source>
</evidence>
<evidence type="ECO:0000256" key="2">
    <source>
        <dbReference type="ARBA" id="ARBA00023004"/>
    </source>
</evidence>
<feature type="signal peptide" evidence="5">
    <location>
        <begin position="1"/>
        <end position="28"/>
    </location>
</feature>
<dbReference type="KEGG" id="npa:UCRNP2_2862"/>
<feature type="region of interest" description="Disordered" evidence="3">
    <location>
        <begin position="497"/>
        <end position="520"/>
    </location>
</feature>
<dbReference type="STRING" id="1287680.R1GQ25"/>
<dbReference type="OrthoDB" id="10251809at2759"/>
<organism evidence="6 7">
    <name type="scientific">Botryosphaeria parva (strain UCR-NP2)</name>
    <name type="common">Grapevine canker fungus</name>
    <name type="synonym">Neofusicoccum parvum</name>
    <dbReference type="NCBI Taxonomy" id="1287680"/>
    <lineage>
        <taxon>Eukaryota</taxon>
        <taxon>Fungi</taxon>
        <taxon>Dikarya</taxon>
        <taxon>Ascomycota</taxon>
        <taxon>Pezizomycotina</taxon>
        <taxon>Dothideomycetes</taxon>
        <taxon>Dothideomycetes incertae sedis</taxon>
        <taxon>Botryosphaeriales</taxon>
        <taxon>Botryosphaeriaceae</taxon>
        <taxon>Neofusicoccum</taxon>
    </lineage>
</organism>
<dbReference type="SUPFAM" id="SSF117281">
    <property type="entry name" value="Kelch motif"/>
    <property type="match status" value="1"/>
</dbReference>
<feature type="chain" id="PRO_5004351641" evidence="5">
    <location>
        <begin position="29"/>
        <end position="574"/>
    </location>
</feature>
<dbReference type="OMA" id="NERWELD"/>
<name>R1GQ25_BOTPV</name>
<dbReference type="PANTHER" id="PTHR47435:SF4">
    <property type="entry name" value="KELCH REPEAT PROTEIN (AFU_ORTHOLOGUE AFUA_5G12780)"/>
    <property type="match status" value="1"/>
</dbReference>
<proteinExistence type="predicted"/>
<keyword evidence="4" id="KW-1133">Transmembrane helix</keyword>
<evidence type="ECO:0000256" key="4">
    <source>
        <dbReference type="SAM" id="Phobius"/>
    </source>
</evidence>
<keyword evidence="5" id="KW-0732">Signal</keyword>
<dbReference type="Proteomes" id="UP000013521">
    <property type="component" value="Unassembled WGS sequence"/>
</dbReference>
<evidence type="ECO:0000256" key="5">
    <source>
        <dbReference type="SAM" id="SignalP"/>
    </source>
</evidence>
<dbReference type="Gene3D" id="2.120.10.80">
    <property type="entry name" value="Kelch-type beta propeller"/>
    <property type="match status" value="1"/>
</dbReference>
<sequence length="574" mass="60690">MLSALRRERPTLSLLAAVLLQIITVVQAQKEVPSVSDFIHRDRHGSVVLGDFVYIDGGLLSQNISGALDTIIPRVNNVTLSIDLRRSWTNATVQLTAIDRGDTPVLIFPNLWPDAASASFYLWSGMAAPDRTVPNLGLWKFAADGGGGGTWGKVGQADLATFNTLTRPAGGCVAVQGDTAYHAGGYQTSSTDPAVDTADEIPVPGIVAYNFTSGAWTNDSSPTGGFTPHGTEMWGKAASVPFNSGLLVFVGGESGSRTTLDIHHGYLDLDTVAVFDPARRAWYSQVATGDVPSQRDGFCLVGAQAVAAAGANGSYELFLHGGWNAAAGVTFNDTYVLSLPAFRWFRGPDAPGRRLGHSCNVVGAGARQFLSIGGTDNTVQQPNIWRTADVWKQGLGVFDMTAMSWSAGYDADAAPYEVPQVVKAWYQSGSEPSWSNDTVKALFANETAAPSSSSSSSSTNHTPAIVGGVIAGIAGLAFLLLALFFFRRRNRRNRNAAPLASPNFADDGTAAPDPNKLPGADERYELSEHEVKELPGHGHQFGAELQSQGRNAPLVEVDGSPAPAVELDGGGRWA</sequence>
<evidence type="ECO:0000313" key="6">
    <source>
        <dbReference type="EMBL" id="EOD50371.1"/>
    </source>
</evidence>
<dbReference type="GO" id="GO:0019760">
    <property type="term" value="P:glucosinolate metabolic process"/>
    <property type="evidence" value="ECO:0007669"/>
    <property type="project" value="UniProtKB-ARBA"/>
</dbReference>
<evidence type="ECO:0000313" key="7">
    <source>
        <dbReference type="Proteomes" id="UP000013521"/>
    </source>
</evidence>
<gene>
    <name evidence="6" type="ORF">UCRNP2_2862</name>
</gene>
<dbReference type="eggNOG" id="ENOG502RYK4">
    <property type="taxonomic scope" value="Eukaryota"/>
</dbReference>
<reference evidence="7" key="1">
    <citation type="journal article" date="2013" name="Genome Announc.">
        <title>Draft genome sequence of Neofusicoccum parvum isolate UCR-NP2, a fungal vascular pathogen associated with grapevine cankers.</title>
        <authorList>
            <person name="Blanco-Ulate B."/>
            <person name="Rolshausen P."/>
            <person name="Cantu D."/>
        </authorList>
    </citation>
    <scope>NUCLEOTIDE SEQUENCE [LARGE SCALE GENOMIC DNA]</scope>
    <source>
        <strain evidence="7">UCR-NP2</strain>
    </source>
</reference>
<feature type="region of interest" description="Disordered" evidence="3">
    <location>
        <begin position="532"/>
        <end position="574"/>
    </location>
</feature>